<name>A0A918BAF6_9ACTN</name>
<protein>
    <recommendedName>
        <fullName evidence="1">DUF6895 domain-containing protein</fullName>
    </recommendedName>
</protein>
<reference evidence="2" key="1">
    <citation type="journal article" date="2014" name="Int. J. Syst. Evol. Microbiol.">
        <title>Complete genome sequence of Corynebacterium casei LMG S-19264T (=DSM 44701T), isolated from a smear-ripened cheese.</title>
        <authorList>
            <consortium name="US DOE Joint Genome Institute (JGI-PGF)"/>
            <person name="Walter F."/>
            <person name="Albersmeier A."/>
            <person name="Kalinowski J."/>
            <person name="Ruckert C."/>
        </authorList>
    </citation>
    <scope>NUCLEOTIDE SEQUENCE</scope>
    <source>
        <strain evidence="2">JCM 3131</strain>
    </source>
</reference>
<dbReference type="InterPro" id="IPR054190">
    <property type="entry name" value="DUF6895"/>
</dbReference>
<reference evidence="2" key="2">
    <citation type="submission" date="2020-09" db="EMBL/GenBank/DDBJ databases">
        <authorList>
            <person name="Sun Q."/>
            <person name="Ohkuma M."/>
        </authorList>
    </citation>
    <scope>NUCLEOTIDE SEQUENCE</scope>
    <source>
        <strain evidence="2">JCM 3131</strain>
    </source>
</reference>
<proteinExistence type="predicted"/>
<dbReference type="Proteomes" id="UP000620156">
    <property type="component" value="Unassembled WGS sequence"/>
</dbReference>
<gene>
    <name evidence="2" type="ORF">GCM10010145_20410</name>
</gene>
<dbReference type="AlphaFoldDB" id="A0A918BAF6"/>
<evidence type="ECO:0000313" key="2">
    <source>
        <dbReference type="EMBL" id="GGQ51152.1"/>
    </source>
</evidence>
<dbReference type="EMBL" id="BMQK01000003">
    <property type="protein sequence ID" value="GGQ51152.1"/>
    <property type="molecule type" value="Genomic_DNA"/>
</dbReference>
<accession>A0A918BAF6</accession>
<dbReference type="Pfam" id="PF21836">
    <property type="entry name" value="DUF6895"/>
    <property type="match status" value="1"/>
</dbReference>
<evidence type="ECO:0000259" key="1">
    <source>
        <dbReference type="Pfam" id="PF21836"/>
    </source>
</evidence>
<organism evidence="2 3">
    <name type="scientific">Streptomyces ruber</name>
    <dbReference type="NCBI Taxonomy" id="83378"/>
    <lineage>
        <taxon>Bacteria</taxon>
        <taxon>Bacillati</taxon>
        <taxon>Actinomycetota</taxon>
        <taxon>Actinomycetes</taxon>
        <taxon>Kitasatosporales</taxon>
        <taxon>Streptomycetaceae</taxon>
        <taxon>Streptomyces</taxon>
    </lineage>
</organism>
<keyword evidence="3" id="KW-1185">Reference proteome</keyword>
<comment type="caution">
    <text evidence="2">The sequence shown here is derived from an EMBL/GenBank/DDBJ whole genome shotgun (WGS) entry which is preliminary data.</text>
</comment>
<dbReference type="RefSeq" id="WP_189216371.1">
    <property type="nucleotide sequence ID" value="NZ_BMQK01000003.1"/>
</dbReference>
<sequence length="308" mass="34535">MTATGLIHDVGVGAIEWLWNHRDGFRLEPEADPETGFLERFKPVGELALVCKVLFREGVAGSQQAQLARQLLDHAWRHTLDGGRMLVRGQRTEPLSPVPFEVYLPFKELGYSQPELERATVLNHRLGSWAAYELTPTRRLGMSAFQRRFGLEPRPPEADVVHTTWLARRPEPWTVEGHIGYDITHCVFHLTDWGENQDGLPPALADYLGTWLPVWLDDWLDLRRWDLLGELLVVDACLPDPTLDERAWEGFAAAQQPDGAMPAVRTMPEGSAEDVFDMVYHPTLVAAFASVLATSRALSRLTPVASAS</sequence>
<evidence type="ECO:0000313" key="3">
    <source>
        <dbReference type="Proteomes" id="UP000620156"/>
    </source>
</evidence>
<feature type="domain" description="DUF6895" evidence="1">
    <location>
        <begin position="13"/>
        <end position="290"/>
    </location>
</feature>